<sequence length="311" mass="31791">MIGLPALYTLAGLLFAGWGLMVVFDRSHPGRIGSTLFWGLIALSFLAGDLLGDVANGVLVVALVVLAAMGFPKRGLAGEVPLAERRASAARLGNRLIGAALIVPATALIGTLLLPQLAFVDPKQVTLLSLGLGVVIATVVLLRWLRLAPVHALGEGKRLVDGIGWALLLPQLLASLGAVFALAGIGEIIGDGVAGAIPQGARLPAVLAFTLGMAGFTIIMGNAFAAFPVMMAAVGLPILILGLGASPVVVGAVGMLSGFCGTLLSPMAANFNIVPAVLLDLDRSAVIRAQMLTALPLFVFNTAIIWGFGFP</sequence>
<keyword evidence="1" id="KW-0472">Membrane</keyword>
<dbReference type="Pfam" id="PF06166">
    <property type="entry name" value="DUF979"/>
    <property type="match status" value="1"/>
</dbReference>
<dbReference type="Proteomes" id="UP000538147">
    <property type="component" value="Unassembled WGS sequence"/>
</dbReference>
<feature type="transmembrane region" description="Helical" evidence="1">
    <location>
        <begin position="291"/>
        <end position="309"/>
    </location>
</feature>
<feature type="transmembrane region" description="Helical" evidence="1">
    <location>
        <begin position="232"/>
        <end position="250"/>
    </location>
</feature>
<name>A0A841LC00_9SPHN</name>
<evidence type="ECO:0000256" key="1">
    <source>
        <dbReference type="SAM" id="Phobius"/>
    </source>
</evidence>
<dbReference type="InterPro" id="IPR009323">
    <property type="entry name" value="DUF979"/>
</dbReference>
<organism evidence="2 3">
    <name type="scientific">Polymorphobacter multimanifer</name>
    <dbReference type="NCBI Taxonomy" id="1070431"/>
    <lineage>
        <taxon>Bacteria</taxon>
        <taxon>Pseudomonadati</taxon>
        <taxon>Pseudomonadota</taxon>
        <taxon>Alphaproteobacteria</taxon>
        <taxon>Sphingomonadales</taxon>
        <taxon>Sphingosinicellaceae</taxon>
        <taxon>Polymorphobacter</taxon>
    </lineage>
</organism>
<feature type="transmembrane region" description="Helical" evidence="1">
    <location>
        <begin position="54"/>
        <end position="71"/>
    </location>
</feature>
<keyword evidence="1" id="KW-1133">Transmembrane helix</keyword>
<accession>A0A841LC00</accession>
<dbReference type="EMBL" id="JACIIV010000004">
    <property type="protein sequence ID" value="MBB6226518.1"/>
    <property type="molecule type" value="Genomic_DNA"/>
</dbReference>
<feature type="transmembrane region" description="Helical" evidence="1">
    <location>
        <begin position="205"/>
        <end position="225"/>
    </location>
</feature>
<reference evidence="2 3" key="1">
    <citation type="submission" date="2020-08" db="EMBL/GenBank/DDBJ databases">
        <title>Genomic Encyclopedia of Type Strains, Phase IV (KMG-IV): sequencing the most valuable type-strain genomes for metagenomic binning, comparative biology and taxonomic classification.</title>
        <authorList>
            <person name="Goeker M."/>
        </authorList>
    </citation>
    <scope>NUCLEOTIDE SEQUENCE [LARGE SCALE GENOMIC DNA]</scope>
    <source>
        <strain evidence="2 3">DSM 102189</strain>
    </source>
</reference>
<evidence type="ECO:0000313" key="2">
    <source>
        <dbReference type="EMBL" id="MBB6226518.1"/>
    </source>
</evidence>
<feature type="transmembrane region" description="Helical" evidence="1">
    <location>
        <begin position="6"/>
        <end position="24"/>
    </location>
</feature>
<comment type="caution">
    <text evidence="2">The sequence shown here is derived from an EMBL/GenBank/DDBJ whole genome shotgun (WGS) entry which is preliminary data.</text>
</comment>
<protein>
    <submittedName>
        <fullName evidence="2">Putative membrane protein</fullName>
    </submittedName>
</protein>
<feature type="transmembrane region" description="Helical" evidence="1">
    <location>
        <begin position="126"/>
        <end position="145"/>
    </location>
</feature>
<evidence type="ECO:0000313" key="3">
    <source>
        <dbReference type="Proteomes" id="UP000538147"/>
    </source>
</evidence>
<feature type="transmembrane region" description="Helical" evidence="1">
    <location>
        <begin position="165"/>
        <end position="185"/>
    </location>
</feature>
<proteinExistence type="predicted"/>
<gene>
    <name evidence="2" type="ORF">FHS79_000675</name>
</gene>
<keyword evidence="3" id="KW-1185">Reference proteome</keyword>
<dbReference type="AlphaFoldDB" id="A0A841LC00"/>
<keyword evidence="1" id="KW-0812">Transmembrane</keyword>
<feature type="transmembrane region" description="Helical" evidence="1">
    <location>
        <begin position="92"/>
        <end position="114"/>
    </location>
</feature>
<dbReference type="RefSeq" id="WP_184195386.1">
    <property type="nucleotide sequence ID" value="NZ_JACIIV010000004.1"/>
</dbReference>